<dbReference type="EMBL" id="JAHHHV010000078">
    <property type="protein sequence ID" value="MBW4467618.1"/>
    <property type="molecule type" value="Genomic_DNA"/>
</dbReference>
<accession>A0A951PDZ4</accession>
<feature type="active site" evidence="6">
    <location>
        <position position="34"/>
    </location>
</feature>
<dbReference type="EC" id="3.1.26.-" evidence="6"/>
<keyword evidence="3 6" id="KW-0540">Nuclease</keyword>
<comment type="caution">
    <text evidence="8">The sequence shown here is derived from an EMBL/GenBank/DDBJ whole genome shotgun (WGS) entry which is preliminary data.</text>
</comment>
<reference evidence="8" key="1">
    <citation type="submission" date="2021-05" db="EMBL/GenBank/DDBJ databases">
        <authorList>
            <person name="Pietrasiak N."/>
            <person name="Ward R."/>
            <person name="Stajich J.E."/>
            <person name="Kurbessoian T."/>
        </authorList>
    </citation>
    <scope>NUCLEOTIDE SEQUENCE</scope>
    <source>
        <strain evidence="8">GSE-TBD4-15B</strain>
    </source>
</reference>
<sequence>MSNPASTFAEAYPNSLDPLQLQQLSPAALAYIGDAVYELYIRTRYLMPPKRLRVYHQQVVSQVRAETQAEQLALLQPYLSEAEQTLVRRGRNAASGRPKRVAAEVYQQATALEALLGYLYLCDPQRLKQLLSQLQESAVESTQSAT</sequence>
<dbReference type="Gene3D" id="1.10.1520.10">
    <property type="entry name" value="Ribonuclease III domain"/>
    <property type="match status" value="1"/>
</dbReference>
<dbReference type="Pfam" id="PF00636">
    <property type="entry name" value="Ribonuclease_3"/>
    <property type="match status" value="1"/>
</dbReference>
<dbReference type="PANTHER" id="PTHR34276:SF1">
    <property type="entry name" value="MINI-RIBONUCLEASE 3"/>
    <property type="match status" value="1"/>
</dbReference>
<dbReference type="PANTHER" id="PTHR34276">
    <property type="entry name" value="MINI-RIBONUCLEASE 3"/>
    <property type="match status" value="1"/>
</dbReference>
<comment type="similarity">
    <text evidence="6">Belongs to the MrnC RNase family.</text>
</comment>
<gene>
    <name evidence="6" type="primary">mrnC</name>
    <name evidence="8" type="ORF">KME07_19495</name>
</gene>
<dbReference type="SUPFAM" id="SSF69065">
    <property type="entry name" value="RNase III domain-like"/>
    <property type="match status" value="1"/>
</dbReference>
<keyword evidence="6" id="KW-0460">Magnesium</keyword>
<evidence type="ECO:0000256" key="1">
    <source>
        <dbReference type="ARBA" id="ARBA00022517"/>
    </source>
</evidence>
<comment type="subcellular location">
    <subcellularLocation>
        <location evidence="6">Cytoplasm</location>
    </subcellularLocation>
</comment>
<keyword evidence="4 6" id="KW-0255">Endonuclease</keyword>
<dbReference type="InterPro" id="IPR000999">
    <property type="entry name" value="RNase_III_dom"/>
</dbReference>
<evidence type="ECO:0000313" key="8">
    <source>
        <dbReference type="EMBL" id="MBW4467618.1"/>
    </source>
</evidence>
<evidence type="ECO:0000259" key="7">
    <source>
        <dbReference type="SMART" id="SM00535"/>
    </source>
</evidence>
<keyword evidence="6" id="KW-0694">RNA-binding</keyword>
<evidence type="ECO:0000256" key="6">
    <source>
        <dbReference type="HAMAP-Rule" id="MF_01468"/>
    </source>
</evidence>
<dbReference type="GO" id="GO:0019843">
    <property type="term" value="F:rRNA binding"/>
    <property type="evidence" value="ECO:0007669"/>
    <property type="project" value="UniProtKB-UniRule"/>
</dbReference>
<keyword evidence="2 6" id="KW-0698">rRNA processing</keyword>
<dbReference type="Proteomes" id="UP000707356">
    <property type="component" value="Unassembled WGS sequence"/>
</dbReference>
<evidence type="ECO:0000313" key="9">
    <source>
        <dbReference type="Proteomes" id="UP000707356"/>
    </source>
</evidence>
<dbReference type="GO" id="GO:0005737">
    <property type="term" value="C:cytoplasm"/>
    <property type="evidence" value="ECO:0007669"/>
    <property type="project" value="UniProtKB-SubCell"/>
</dbReference>
<evidence type="ECO:0000256" key="4">
    <source>
        <dbReference type="ARBA" id="ARBA00022759"/>
    </source>
</evidence>
<dbReference type="GO" id="GO:0006364">
    <property type="term" value="P:rRNA processing"/>
    <property type="evidence" value="ECO:0007669"/>
    <property type="project" value="UniProtKB-UniRule"/>
</dbReference>
<feature type="domain" description="RNase III" evidence="7">
    <location>
        <begin position="6"/>
        <end position="144"/>
    </location>
</feature>
<name>A0A951PDZ4_9CYAN</name>
<keyword evidence="6" id="KW-0963">Cytoplasm</keyword>
<comment type="function">
    <text evidence="6">Involved in correct processing of both the 5' and 3' ends of 23S rRNA precursor. Processes 30S rRNA precursor transcript even in absence of ribonuclease 3 (Rnc); Rnc processes 30S rRNA into smaller rRNA precursors.</text>
</comment>
<organism evidence="8 9">
    <name type="scientific">Pegethrix bostrychoides GSE-TBD4-15B</name>
    <dbReference type="NCBI Taxonomy" id="2839662"/>
    <lineage>
        <taxon>Bacteria</taxon>
        <taxon>Bacillati</taxon>
        <taxon>Cyanobacteriota</taxon>
        <taxon>Cyanophyceae</taxon>
        <taxon>Oculatellales</taxon>
        <taxon>Oculatellaceae</taxon>
        <taxon>Pegethrix</taxon>
    </lineage>
</organism>
<dbReference type="InterPro" id="IPR036389">
    <property type="entry name" value="RNase_III_sf"/>
</dbReference>
<dbReference type="GO" id="GO:0004525">
    <property type="term" value="F:ribonuclease III activity"/>
    <property type="evidence" value="ECO:0007669"/>
    <property type="project" value="InterPro"/>
</dbReference>
<dbReference type="SMART" id="SM00535">
    <property type="entry name" value="RIBOc"/>
    <property type="match status" value="1"/>
</dbReference>
<dbReference type="PIRSF" id="PIRSF005520">
    <property type="entry name" value="UCP005520"/>
    <property type="match status" value="1"/>
</dbReference>
<proteinExistence type="inferred from homology"/>
<dbReference type="HAMAP" id="MF_01468">
    <property type="entry name" value="RNase_Mini_III"/>
    <property type="match status" value="1"/>
</dbReference>
<comment type="subunit">
    <text evidence="6">Homodimer.</text>
</comment>
<reference evidence="8" key="2">
    <citation type="journal article" date="2022" name="Microbiol. Resour. Announc.">
        <title>Metagenome Sequencing to Explore Phylogenomics of Terrestrial Cyanobacteria.</title>
        <authorList>
            <person name="Ward R.D."/>
            <person name="Stajich J.E."/>
            <person name="Johansen J.R."/>
            <person name="Huntemann M."/>
            <person name="Clum A."/>
            <person name="Foster B."/>
            <person name="Foster B."/>
            <person name="Roux S."/>
            <person name="Palaniappan K."/>
            <person name="Varghese N."/>
            <person name="Mukherjee S."/>
            <person name="Reddy T.B.K."/>
            <person name="Daum C."/>
            <person name="Copeland A."/>
            <person name="Chen I.A."/>
            <person name="Ivanova N.N."/>
            <person name="Kyrpides N.C."/>
            <person name="Shapiro N."/>
            <person name="Eloe-Fadrosh E.A."/>
            <person name="Pietrasiak N."/>
        </authorList>
    </citation>
    <scope>NUCLEOTIDE SEQUENCE</scope>
    <source>
        <strain evidence="8">GSE-TBD4-15B</strain>
    </source>
</reference>
<keyword evidence="5 6" id="KW-0378">Hydrolase</keyword>
<evidence type="ECO:0000256" key="2">
    <source>
        <dbReference type="ARBA" id="ARBA00022552"/>
    </source>
</evidence>
<dbReference type="AlphaFoldDB" id="A0A951PDZ4"/>
<keyword evidence="1 6" id="KW-0690">Ribosome biogenesis</keyword>
<dbReference type="InterPro" id="IPR008226">
    <property type="entry name" value="Mini3_fam"/>
</dbReference>
<keyword evidence="6" id="KW-0699">rRNA-binding</keyword>
<evidence type="ECO:0000256" key="5">
    <source>
        <dbReference type="ARBA" id="ARBA00022801"/>
    </source>
</evidence>
<protein>
    <recommendedName>
        <fullName evidence="6">Mini-ribonuclease 3</fullName>
        <shortName evidence="6">Mini-3</shortName>
        <shortName evidence="6">Mini-RNase 3</shortName>
        <ecNumber evidence="6">3.1.26.-</ecNumber>
    </recommendedName>
    <alternativeName>
        <fullName evidence="6">Mini-RNase III</fullName>
        <shortName evidence="6">Mini-III</shortName>
    </alternativeName>
</protein>
<comment type="cofactor">
    <cofactor evidence="6">
        <name>Mg(2+)</name>
        <dbReference type="ChEBI" id="CHEBI:18420"/>
    </cofactor>
</comment>
<evidence type="ECO:0000256" key="3">
    <source>
        <dbReference type="ARBA" id="ARBA00022722"/>
    </source>
</evidence>